<keyword evidence="2" id="KW-1185">Reference proteome</keyword>
<proteinExistence type="predicted"/>
<accession>A0ABD0V112</accession>
<dbReference type="InterPro" id="IPR040256">
    <property type="entry name" value="At4g02000-like"/>
</dbReference>
<reference evidence="1 2" key="1">
    <citation type="journal article" date="2024" name="Plant Biotechnol. J.">
        <title>Dendrobium thyrsiflorum genome and its molecular insights into genes involved in important horticultural traits.</title>
        <authorList>
            <person name="Chen B."/>
            <person name="Wang J.Y."/>
            <person name="Zheng P.J."/>
            <person name="Li K.L."/>
            <person name="Liang Y.M."/>
            <person name="Chen X.F."/>
            <person name="Zhang C."/>
            <person name="Zhao X."/>
            <person name="He X."/>
            <person name="Zhang G.Q."/>
            <person name="Liu Z.J."/>
            <person name="Xu Q."/>
        </authorList>
    </citation>
    <scope>NUCLEOTIDE SEQUENCE [LARGE SCALE GENOMIC DNA]</scope>
    <source>
        <strain evidence="1">GZMU011</strain>
    </source>
</reference>
<comment type="caution">
    <text evidence="1">The sequence shown here is derived from an EMBL/GenBank/DDBJ whole genome shotgun (WGS) entry which is preliminary data.</text>
</comment>
<evidence type="ECO:0000313" key="1">
    <source>
        <dbReference type="EMBL" id="KAL0916226.1"/>
    </source>
</evidence>
<dbReference type="PANTHER" id="PTHR31286:SF180">
    <property type="entry name" value="OS10G0362600 PROTEIN"/>
    <property type="match status" value="1"/>
</dbReference>
<evidence type="ECO:0008006" key="3">
    <source>
        <dbReference type="Google" id="ProtNLM"/>
    </source>
</evidence>
<organism evidence="1 2">
    <name type="scientific">Dendrobium thyrsiflorum</name>
    <name type="common">Pinecone-like raceme dendrobium</name>
    <name type="synonym">Orchid</name>
    <dbReference type="NCBI Taxonomy" id="117978"/>
    <lineage>
        <taxon>Eukaryota</taxon>
        <taxon>Viridiplantae</taxon>
        <taxon>Streptophyta</taxon>
        <taxon>Embryophyta</taxon>
        <taxon>Tracheophyta</taxon>
        <taxon>Spermatophyta</taxon>
        <taxon>Magnoliopsida</taxon>
        <taxon>Liliopsida</taxon>
        <taxon>Asparagales</taxon>
        <taxon>Orchidaceae</taxon>
        <taxon>Epidendroideae</taxon>
        <taxon>Malaxideae</taxon>
        <taxon>Dendrobiinae</taxon>
        <taxon>Dendrobium</taxon>
    </lineage>
</organism>
<gene>
    <name evidence="1" type="ORF">M5K25_013719</name>
</gene>
<dbReference type="Proteomes" id="UP001552299">
    <property type="component" value="Unassembled WGS sequence"/>
</dbReference>
<sequence length="378" mass="42013">MGDPDVDHGFVFDDQGRTNILRSPFFDVHFGADKMADDYVDRILYQLTLTIEQHNLPGRWYIVNRPSTSTDLATSPTTSTRGVLLSVALLIVACLLLRQTLPQQRELPGGPWYINGHIIGVDKWTPQFSTSLKGLTSPIWVRMPHLPLLCWDQVNVTRVASMLGTPLWIDGNMFQWSNREYARVCVRMALDNQFPMGVWVEGKVGHLIEDCILNVNGGSVEGVSRPEEVASLRDKVIPDDVSKGPSYGPWVHVTNRRRRKVFSGDRRDTQMNAGKSKGSNVGLGLVKKYQPVNKVSQASELEVFEAAKEVEDVSHNQELPLLAEDGKRSAEPEDGNGAAYLLSKELALVASGSKVPSTAVPMLSAEMNRFKILESCRE</sequence>
<dbReference type="AlphaFoldDB" id="A0ABD0V112"/>
<dbReference type="PANTHER" id="PTHR31286">
    <property type="entry name" value="GLYCINE-RICH CELL WALL STRUCTURAL PROTEIN 1.8-LIKE"/>
    <property type="match status" value="1"/>
</dbReference>
<evidence type="ECO:0000313" key="2">
    <source>
        <dbReference type="Proteomes" id="UP001552299"/>
    </source>
</evidence>
<dbReference type="EMBL" id="JANQDX010000011">
    <property type="protein sequence ID" value="KAL0916226.1"/>
    <property type="molecule type" value="Genomic_DNA"/>
</dbReference>
<name>A0ABD0V112_DENTH</name>
<protein>
    <recommendedName>
        <fullName evidence="3">DUF4283 domain-containing protein</fullName>
    </recommendedName>
</protein>